<protein>
    <submittedName>
        <fullName evidence="3">Uncharacterized protein</fullName>
    </submittedName>
</protein>
<feature type="signal peptide" evidence="2">
    <location>
        <begin position="1"/>
        <end position="16"/>
    </location>
</feature>
<feature type="compositionally biased region" description="Basic and acidic residues" evidence="1">
    <location>
        <begin position="52"/>
        <end position="62"/>
    </location>
</feature>
<feature type="compositionally biased region" description="Basic and acidic residues" evidence="1">
    <location>
        <begin position="201"/>
        <end position="230"/>
    </location>
</feature>
<feature type="region of interest" description="Disordered" evidence="1">
    <location>
        <begin position="17"/>
        <end position="62"/>
    </location>
</feature>
<reference evidence="3" key="1">
    <citation type="submission" date="2021-05" db="EMBL/GenBank/DDBJ databases">
        <authorList>
            <person name="Alioto T."/>
            <person name="Alioto T."/>
            <person name="Gomez Garrido J."/>
        </authorList>
    </citation>
    <scope>NUCLEOTIDE SEQUENCE</scope>
</reference>
<dbReference type="AlphaFoldDB" id="A0A8D8VQ39"/>
<feature type="chain" id="PRO_5034736256" evidence="2">
    <location>
        <begin position="17"/>
        <end position="513"/>
    </location>
</feature>
<proteinExistence type="predicted"/>
<accession>A0A8D8VQ39</accession>
<sequence length="513" mass="59874">MASLFLTLLLISSVHSMDEHGTTHGRRPEKYVKSNNGHKQDEFNDGNAMHKHNQERDQHQGHSHYETYAHKQEKGNGSNAMHGHKQKKSNDINAMHSHKQEKGNAVNAIHGHTQEEGTVVNAIHGLKQEEGNAVDAMHGHKQEEGNDMNGIHGHKQDQHHGVHSIQYEPEETTFHGLSPYELLLAEEEDEYEDEYSQEEEKDSKQDHKQEKSNDFDSTRAHKQEKHGHDLKQKKHGHDHKQKKHGNGKKRKEDKNVHFSWKDFNSTEDDENYADVLKHWNETHRIEDEVTPQDPFKDFLAGLPTFPPDTKNVDEIMKGYTFVVDGYDKELENEDDIWKVIIAIGRELGIMNPLEGVKNAERIWLDLPSLDPAPIVIQFYSKDIRDIWNRQFEKIVRKGVLDPDAFNPHTATPFYPISFYPITTQWYFPNETTPAYPRNHTIEFNSTHVRIPPYPYKERPLHYYSTTDPPHLLHKYGKKRRFFSNLLGERKSEEEVKSLNTRNLMTWRLIIPYV</sequence>
<organism evidence="3">
    <name type="scientific">Cacopsylla melanoneura</name>
    <dbReference type="NCBI Taxonomy" id="428564"/>
    <lineage>
        <taxon>Eukaryota</taxon>
        <taxon>Metazoa</taxon>
        <taxon>Ecdysozoa</taxon>
        <taxon>Arthropoda</taxon>
        <taxon>Hexapoda</taxon>
        <taxon>Insecta</taxon>
        <taxon>Pterygota</taxon>
        <taxon>Neoptera</taxon>
        <taxon>Paraneoptera</taxon>
        <taxon>Hemiptera</taxon>
        <taxon>Sternorrhyncha</taxon>
        <taxon>Psylloidea</taxon>
        <taxon>Psyllidae</taxon>
        <taxon>Psyllinae</taxon>
        <taxon>Cacopsylla</taxon>
    </lineage>
</organism>
<name>A0A8D8VQ39_9HEMI</name>
<dbReference type="EMBL" id="HBUF01077335">
    <property type="protein sequence ID" value="CAG6631592.1"/>
    <property type="molecule type" value="Transcribed_RNA"/>
</dbReference>
<keyword evidence="2" id="KW-0732">Signal</keyword>
<feature type="compositionally biased region" description="Basic and acidic residues" evidence="1">
    <location>
        <begin position="17"/>
        <end position="42"/>
    </location>
</feature>
<feature type="compositionally biased region" description="Basic residues" evidence="1">
    <location>
        <begin position="231"/>
        <end position="249"/>
    </location>
</feature>
<feature type="compositionally biased region" description="Acidic residues" evidence="1">
    <location>
        <begin position="188"/>
        <end position="200"/>
    </location>
</feature>
<evidence type="ECO:0000256" key="1">
    <source>
        <dbReference type="SAM" id="MobiDB-lite"/>
    </source>
</evidence>
<feature type="region of interest" description="Disordered" evidence="1">
    <location>
        <begin position="188"/>
        <end position="256"/>
    </location>
</feature>
<evidence type="ECO:0000256" key="2">
    <source>
        <dbReference type="SAM" id="SignalP"/>
    </source>
</evidence>
<evidence type="ECO:0000313" key="3">
    <source>
        <dbReference type="EMBL" id="CAG6631592.1"/>
    </source>
</evidence>